<proteinExistence type="predicted"/>
<dbReference type="Proteomes" id="UP000295064">
    <property type="component" value="Unassembled WGS sequence"/>
</dbReference>
<reference evidence="1 2" key="1">
    <citation type="submission" date="2019-03" db="EMBL/GenBank/DDBJ databases">
        <title>Subsurface microbial communities from deep shales in Ohio and West Virginia, USA.</title>
        <authorList>
            <person name="Wrighton K."/>
        </authorList>
    </citation>
    <scope>NUCLEOTIDE SEQUENCE [LARGE SCALE GENOMIC DNA]</scope>
    <source>
        <strain evidence="1 2">MA284_T2</strain>
    </source>
</reference>
<protein>
    <submittedName>
        <fullName evidence="1">Uncharacterized protein</fullName>
    </submittedName>
</protein>
<dbReference type="EMBL" id="SNWX01000006">
    <property type="protein sequence ID" value="TDO92303.1"/>
    <property type="molecule type" value="Genomic_DNA"/>
</dbReference>
<sequence length="64" mass="7663">MKIDISVSEEMTIKSSLQMRLAKLKSRKHKDDYVKKEIKKIELLLQKLDREDEKEAKRIMKMEG</sequence>
<comment type="caution">
    <text evidence="1">The sequence shown here is derived from an EMBL/GenBank/DDBJ whole genome shotgun (WGS) entry which is preliminary data.</text>
</comment>
<evidence type="ECO:0000313" key="1">
    <source>
        <dbReference type="EMBL" id="TDO92303.1"/>
    </source>
</evidence>
<dbReference type="AlphaFoldDB" id="A0A4R6LUE3"/>
<dbReference type="RefSeq" id="WP_133514545.1">
    <property type="nucleotide sequence ID" value="NZ_SNWX01000006.1"/>
</dbReference>
<evidence type="ECO:0000313" key="2">
    <source>
        <dbReference type="Proteomes" id="UP000295064"/>
    </source>
</evidence>
<name>A0A4R6LUE3_9FIRM</name>
<organism evidence="1 2">
    <name type="scientific">Halanaerobium saccharolyticum</name>
    <dbReference type="NCBI Taxonomy" id="43595"/>
    <lineage>
        <taxon>Bacteria</taxon>
        <taxon>Bacillati</taxon>
        <taxon>Bacillota</taxon>
        <taxon>Clostridia</taxon>
        <taxon>Halanaerobiales</taxon>
        <taxon>Halanaerobiaceae</taxon>
        <taxon>Halanaerobium</taxon>
    </lineage>
</organism>
<accession>A0A4R6LUE3</accession>
<gene>
    <name evidence="1" type="ORF">DFR79_106116</name>
</gene>